<dbReference type="Proteomes" id="UP000799438">
    <property type="component" value="Unassembled WGS sequence"/>
</dbReference>
<keyword evidence="3 7" id="KW-0479">Metal-binding</keyword>
<evidence type="ECO:0000256" key="2">
    <source>
        <dbReference type="ARBA" id="ARBA00010617"/>
    </source>
</evidence>
<dbReference type="PRINTS" id="PR00385">
    <property type="entry name" value="P450"/>
</dbReference>
<dbReference type="PANTHER" id="PTHR24305:SF157">
    <property type="entry name" value="N-ACETYLTRYPTOPHAN 6-HYDROXYLASE IVOC-RELATED"/>
    <property type="match status" value="1"/>
</dbReference>
<accession>A0A6A6BBE4</accession>
<dbReference type="InterPro" id="IPR001128">
    <property type="entry name" value="Cyt_P450"/>
</dbReference>
<dbReference type="CDD" id="cd11062">
    <property type="entry name" value="CYP58-like"/>
    <property type="match status" value="1"/>
</dbReference>
<dbReference type="InterPro" id="IPR050121">
    <property type="entry name" value="Cytochrome_P450_monoxygenase"/>
</dbReference>
<organism evidence="8 9">
    <name type="scientific">Aplosporella prunicola CBS 121167</name>
    <dbReference type="NCBI Taxonomy" id="1176127"/>
    <lineage>
        <taxon>Eukaryota</taxon>
        <taxon>Fungi</taxon>
        <taxon>Dikarya</taxon>
        <taxon>Ascomycota</taxon>
        <taxon>Pezizomycotina</taxon>
        <taxon>Dothideomycetes</taxon>
        <taxon>Dothideomycetes incertae sedis</taxon>
        <taxon>Botryosphaeriales</taxon>
        <taxon>Aplosporellaceae</taxon>
        <taxon>Aplosporella</taxon>
    </lineage>
</organism>
<keyword evidence="5 7" id="KW-0408">Iron</keyword>
<dbReference type="GeneID" id="54299670"/>
<dbReference type="PRINTS" id="PR00463">
    <property type="entry name" value="EP450I"/>
</dbReference>
<dbReference type="GO" id="GO:0020037">
    <property type="term" value="F:heme binding"/>
    <property type="evidence" value="ECO:0007669"/>
    <property type="project" value="InterPro"/>
</dbReference>
<dbReference type="PANTHER" id="PTHR24305">
    <property type="entry name" value="CYTOCHROME P450"/>
    <property type="match status" value="1"/>
</dbReference>
<evidence type="ECO:0000313" key="8">
    <source>
        <dbReference type="EMBL" id="KAF2140918.1"/>
    </source>
</evidence>
<keyword evidence="4" id="KW-0560">Oxidoreductase</keyword>
<evidence type="ECO:0000313" key="9">
    <source>
        <dbReference type="Proteomes" id="UP000799438"/>
    </source>
</evidence>
<keyword evidence="7" id="KW-0349">Heme</keyword>
<protein>
    <recommendedName>
        <fullName evidence="10">Cytochrome P450</fullName>
    </recommendedName>
</protein>
<dbReference type="GO" id="GO:0005506">
    <property type="term" value="F:iron ion binding"/>
    <property type="evidence" value="ECO:0007669"/>
    <property type="project" value="InterPro"/>
</dbReference>
<sequence length="518" mass="58034">MLGLALGEDASTLSAIGSGLLALTACFVVRCVYDLFFHPLRRFPGPKLAAVGSFYEFYYDVIKDGTYLWEIEKMHQKYGPIVRINSKSLHIHDPEYYSTVYAGGSRRTNKEPSAVSGYTFPHSTIATIEHDLHRKRRAIINPYFSKRAIVGLEPFIHERLDSLCARLKESMAQETVVDLTSAFSAFTADLVTYHFYGSHSDYVNSKDFKYGLKDALTALLDFYHITRFLPIPATTFKRLPFPILRLINPNFCLVIAARNANKERILKTINTERESKAAESKSKTKSVIVSALADPSIPAEEKKIDRLADEGETIIFAGIDTTARTLAVCLFHLLNNKTHLQKLREELKAQGKPAGHEWTTAELEAVPFMRGVVQESIRLSYGLVVRIPRTAADEALQYKDFTIPPGTPISQSTYLINNDASIFPNPSQFDPDRWVRAAEEGFNLDKYMVSFTKGSRACLGINLAYSTLYIGIARIATSLDMDLFETRKQDIEVYHTRGFAFPKEGSGAVRARVTGVPA</sequence>
<name>A0A6A6BBE4_9PEZI</name>
<comment type="similarity">
    <text evidence="2">Belongs to the cytochrome P450 family.</text>
</comment>
<dbReference type="OrthoDB" id="3945418at2759"/>
<dbReference type="AlphaFoldDB" id="A0A6A6BBE4"/>
<evidence type="ECO:0000256" key="1">
    <source>
        <dbReference type="ARBA" id="ARBA00001971"/>
    </source>
</evidence>
<proteinExistence type="inferred from homology"/>
<evidence type="ECO:0008006" key="10">
    <source>
        <dbReference type="Google" id="ProtNLM"/>
    </source>
</evidence>
<dbReference type="EMBL" id="ML995488">
    <property type="protein sequence ID" value="KAF2140918.1"/>
    <property type="molecule type" value="Genomic_DNA"/>
</dbReference>
<feature type="binding site" description="axial binding residue" evidence="7">
    <location>
        <position position="458"/>
    </location>
    <ligand>
        <name>heme</name>
        <dbReference type="ChEBI" id="CHEBI:30413"/>
    </ligand>
    <ligandPart>
        <name>Fe</name>
        <dbReference type="ChEBI" id="CHEBI:18248"/>
    </ligandPart>
</feature>
<comment type="cofactor">
    <cofactor evidence="1 7">
        <name>heme</name>
        <dbReference type="ChEBI" id="CHEBI:30413"/>
    </cofactor>
</comment>
<dbReference type="SUPFAM" id="SSF48264">
    <property type="entry name" value="Cytochrome P450"/>
    <property type="match status" value="1"/>
</dbReference>
<dbReference type="GO" id="GO:0016705">
    <property type="term" value="F:oxidoreductase activity, acting on paired donors, with incorporation or reduction of molecular oxygen"/>
    <property type="evidence" value="ECO:0007669"/>
    <property type="project" value="InterPro"/>
</dbReference>
<evidence type="ECO:0000256" key="6">
    <source>
        <dbReference type="ARBA" id="ARBA00023033"/>
    </source>
</evidence>
<dbReference type="GO" id="GO:0004497">
    <property type="term" value="F:monooxygenase activity"/>
    <property type="evidence" value="ECO:0007669"/>
    <property type="project" value="UniProtKB-KW"/>
</dbReference>
<dbReference type="RefSeq" id="XP_033396631.1">
    <property type="nucleotide sequence ID" value="XM_033542173.1"/>
</dbReference>
<evidence type="ECO:0000256" key="7">
    <source>
        <dbReference type="PIRSR" id="PIRSR602401-1"/>
    </source>
</evidence>
<gene>
    <name evidence="8" type="ORF">K452DRAFT_298984</name>
</gene>
<dbReference type="Pfam" id="PF00067">
    <property type="entry name" value="p450"/>
    <property type="match status" value="1"/>
</dbReference>
<dbReference type="Gene3D" id="1.10.630.10">
    <property type="entry name" value="Cytochrome P450"/>
    <property type="match status" value="1"/>
</dbReference>
<evidence type="ECO:0000256" key="3">
    <source>
        <dbReference type="ARBA" id="ARBA00022723"/>
    </source>
</evidence>
<keyword evidence="6" id="KW-0503">Monooxygenase</keyword>
<dbReference type="InterPro" id="IPR002401">
    <property type="entry name" value="Cyt_P450_E_grp-I"/>
</dbReference>
<dbReference type="InterPro" id="IPR036396">
    <property type="entry name" value="Cyt_P450_sf"/>
</dbReference>
<evidence type="ECO:0000256" key="5">
    <source>
        <dbReference type="ARBA" id="ARBA00023004"/>
    </source>
</evidence>
<evidence type="ECO:0000256" key="4">
    <source>
        <dbReference type="ARBA" id="ARBA00023002"/>
    </source>
</evidence>
<keyword evidence="9" id="KW-1185">Reference proteome</keyword>
<reference evidence="8" key="1">
    <citation type="journal article" date="2020" name="Stud. Mycol.">
        <title>101 Dothideomycetes genomes: a test case for predicting lifestyles and emergence of pathogens.</title>
        <authorList>
            <person name="Haridas S."/>
            <person name="Albert R."/>
            <person name="Binder M."/>
            <person name="Bloem J."/>
            <person name="Labutti K."/>
            <person name="Salamov A."/>
            <person name="Andreopoulos B."/>
            <person name="Baker S."/>
            <person name="Barry K."/>
            <person name="Bills G."/>
            <person name="Bluhm B."/>
            <person name="Cannon C."/>
            <person name="Castanera R."/>
            <person name="Culley D."/>
            <person name="Daum C."/>
            <person name="Ezra D."/>
            <person name="Gonzalez J."/>
            <person name="Henrissat B."/>
            <person name="Kuo A."/>
            <person name="Liang C."/>
            <person name="Lipzen A."/>
            <person name="Lutzoni F."/>
            <person name="Magnuson J."/>
            <person name="Mondo S."/>
            <person name="Nolan M."/>
            <person name="Ohm R."/>
            <person name="Pangilinan J."/>
            <person name="Park H.-J."/>
            <person name="Ramirez L."/>
            <person name="Alfaro M."/>
            <person name="Sun H."/>
            <person name="Tritt A."/>
            <person name="Yoshinaga Y."/>
            <person name="Zwiers L.-H."/>
            <person name="Turgeon B."/>
            <person name="Goodwin S."/>
            <person name="Spatafora J."/>
            <person name="Crous P."/>
            <person name="Grigoriev I."/>
        </authorList>
    </citation>
    <scope>NUCLEOTIDE SEQUENCE</scope>
    <source>
        <strain evidence="8">CBS 121167</strain>
    </source>
</reference>